<protein>
    <recommendedName>
        <fullName evidence="7">Shikimate kinase</fullName>
        <shortName evidence="7">SK</shortName>
        <ecNumber evidence="7">2.7.1.71</ecNumber>
    </recommendedName>
</protein>
<keyword evidence="4 7" id="KW-0418">Kinase</keyword>
<keyword evidence="7" id="KW-0460">Magnesium</keyword>
<keyword evidence="2 7" id="KW-0808">Transferase</keyword>
<dbReference type="EC" id="2.7.1.71" evidence="7"/>
<dbReference type="PRINTS" id="PR01100">
    <property type="entry name" value="SHIKIMTKNASE"/>
</dbReference>
<comment type="function">
    <text evidence="7">Catalyzes the specific phosphorylation of the 3-hydroxyl group of shikimic acid using ATP as a cosubstrate.</text>
</comment>
<comment type="caution">
    <text evidence="7">Lacks conserved residue(s) required for the propagation of feature annotation.</text>
</comment>
<dbReference type="Proteomes" id="UP000176803">
    <property type="component" value="Unassembled WGS sequence"/>
</dbReference>
<evidence type="ECO:0000256" key="6">
    <source>
        <dbReference type="ARBA" id="ARBA00023141"/>
    </source>
</evidence>
<comment type="subunit">
    <text evidence="7">Monomer.</text>
</comment>
<dbReference type="SUPFAM" id="SSF52540">
    <property type="entry name" value="P-loop containing nucleoside triphosphate hydrolases"/>
    <property type="match status" value="1"/>
</dbReference>
<evidence type="ECO:0000256" key="3">
    <source>
        <dbReference type="ARBA" id="ARBA00022741"/>
    </source>
</evidence>
<dbReference type="GO" id="GO:0005829">
    <property type="term" value="C:cytosol"/>
    <property type="evidence" value="ECO:0007669"/>
    <property type="project" value="TreeGrafter"/>
</dbReference>
<reference evidence="8 9" key="1">
    <citation type="journal article" date="2016" name="Nat. Commun.">
        <title>Thousands of microbial genomes shed light on interconnected biogeochemical processes in an aquifer system.</title>
        <authorList>
            <person name="Anantharaman K."/>
            <person name="Brown C.T."/>
            <person name="Hug L.A."/>
            <person name="Sharon I."/>
            <person name="Castelle C.J."/>
            <person name="Probst A.J."/>
            <person name="Thomas B.C."/>
            <person name="Singh A."/>
            <person name="Wilkins M.J."/>
            <person name="Karaoz U."/>
            <person name="Brodie E.L."/>
            <person name="Williams K.H."/>
            <person name="Hubbard S.S."/>
            <person name="Banfield J.F."/>
        </authorList>
    </citation>
    <scope>NUCLEOTIDE SEQUENCE [LARGE SCALE GENOMIC DNA]</scope>
</reference>
<evidence type="ECO:0000313" key="9">
    <source>
        <dbReference type="Proteomes" id="UP000176803"/>
    </source>
</evidence>
<keyword evidence="3 7" id="KW-0547">Nucleotide-binding</keyword>
<comment type="catalytic activity">
    <reaction evidence="7">
        <text>shikimate + ATP = 3-phosphoshikimate + ADP + H(+)</text>
        <dbReference type="Rhea" id="RHEA:13121"/>
        <dbReference type="ChEBI" id="CHEBI:15378"/>
        <dbReference type="ChEBI" id="CHEBI:30616"/>
        <dbReference type="ChEBI" id="CHEBI:36208"/>
        <dbReference type="ChEBI" id="CHEBI:145989"/>
        <dbReference type="ChEBI" id="CHEBI:456216"/>
        <dbReference type="EC" id="2.7.1.71"/>
    </reaction>
</comment>
<dbReference type="InterPro" id="IPR027417">
    <property type="entry name" value="P-loop_NTPase"/>
</dbReference>
<dbReference type="Gene3D" id="3.40.50.300">
    <property type="entry name" value="P-loop containing nucleotide triphosphate hydrolases"/>
    <property type="match status" value="1"/>
</dbReference>
<name>A0A1F7I0H2_9BACT</name>
<dbReference type="PANTHER" id="PTHR21087:SF16">
    <property type="entry name" value="SHIKIMATE KINASE 1, CHLOROPLASTIC"/>
    <property type="match status" value="1"/>
</dbReference>
<gene>
    <name evidence="7" type="primary">aroK</name>
    <name evidence="8" type="ORF">A3F03_04585</name>
</gene>
<dbReference type="CDD" id="cd00464">
    <property type="entry name" value="SK"/>
    <property type="match status" value="1"/>
</dbReference>
<feature type="binding site" evidence="7">
    <location>
        <position position="14"/>
    </location>
    <ligand>
        <name>Mg(2+)</name>
        <dbReference type="ChEBI" id="CHEBI:18420"/>
    </ligand>
</feature>
<keyword evidence="7" id="KW-0479">Metal-binding</keyword>
<organism evidence="8 9">
    <name type="scientific">Candidatus Roizmanbacteria bacterium RIFCSPHIGHO2_12_FULL_41_11</name>
    <dbReference type="NCBI Taxonomy" id="1802052"/>
    <lineage>
        <taxon>Bacteria</taxon>
        <taxon>Candidatus Roizmaniibacteriota</taxon>
    </lineage>
</organism>
<dbReference type="PANTHER" id="PTHR21087">
    <property type="entry name" value="SHIKIMATE KINASE"/>
    <property type="match status" value="1"/>
</dbReference>
<feature type="binding site" evidence="7">
    <location>
        <position position="57"/>
    </location>
    <ligand>
        <name>substrate</name>
    </ligand>
</feature>
<comment type="caution">
    <text evidence="8">The sequence shown here is derived from an EMBL/GenBank/DDBJ whole genome shotgun (WGS) entry which is preliminary data.</text>
</comment>
<dbReference type="EMBL" id="MGAC01000050">
    <property type="protein sequence ID" value="OGK36880.1"/>
    <property type="molecule type" value="Genomic_DNA"/>
</dbReference>
<keyword evidence="6 7" id="KW-0057">Aromatic amino acid biosynthesis</keyword>
<dbReference type="InterPro" id="IPR031322">
    <property type="entry name" value="Shikimate/glucono_kinase"/>
</dbReference>
<feature type="binding site" evidence="7">
    <location>
        <position position="119"/>
    </location>
    <ligand>
        <name>ATP</name>
        <dbReference type="ChEBI" id="CHEBI:30616"/>
    </ligand>
</feature>
<dbReference type="UniPathway" id="UPA00053">
    <property type="reaction ID" value="UER00088"/>
</dbReference>
<keyword evidence="1 7" id="KW-0028">Amino-acid biosynthesis</keyword>
<dbReference type="GO" id="GO:0009073">
    <property type="term" value="P:aromatic amino acid family biosynthetic process"/>
    <property type="evidence" value="ECO:0007669"/>
    <property type="project" value="UniProtKB-KW"/>
</dbReference>
<dbReference type="GO" id="GO:0009423">
    <property type="term" value="P:chorismate biosynthetic process"/>
    <property type="evidence" value="ECO:0007669"/>
    <property type="project" value="UniProtKB-UniRule"/>
</dbReference>
<evidence type="ECO:0000256" key="2">
    <source>
        <dbReference type="ARBA" id="ARBA00022679"/>
    </source>
</evidence>
<proteinExistence type="inferred from homology"/>
<dbReference type="Pfam" id="PF01202">
    <property type="entry name" value="SKI"/>
    <property type="match status" value="1"/>
</dbReference>
<keyword evidence="5 7" id="KW-0067">ATP-binding</keyword>
<evidence type="ECO:0000256" key="1">
    <source>
        <dbReference type="ARBA" id="ARBA00022605"/>
    </source>
</evidence>
<dbReference type="HAMAP" id="MF_00109">
    <property type="entry name" value="Shikimate_kinase"/>
    <property type="match status" value="1"/>
</dbReference>
<dbReference type="GO" id="GO:0008652">
    <property type="term" value="P:amino acid biosynthetic process"/>
    <property type="evidence" value="ECO:0007669"/>
    <property type="project" value="UniProtKB-KW"/>
</dbReference>
<accession>A0A1F7I0H2</accession>
<comment type="subcellular location">
    <subcellularLocation>
        <location evidence="7">Cytoplasm</location>
    </subcellularLocation>
</comment>
<dbReference type="InterPro" id="IPR000623">
    <property type="entry name" value="Shikimate_kinase/TSH1"/>
</dbReference>
<evidence type="ECO:0000256" key="7">
    <source>
        <dbReference type="HAMAP-Rule" id="MF_00109"/>
    </source>
</evidence>
<evidence type="ECO:0000256" key="4">
    <source>
        <dbReference type="ARBA" id="ARBA00022777"/>
    </source>
</evidence>
<dbReference type="GO" id="GO:0005524">
    <property type="term" value="F:ATP binding"/>
    <property type="evidence" value="ECO:0007669"/>
    <property type="project" value="UniProtKB-UniRule"/>
</dbReference>
<comment type="pathway">
    <text evidence="7">Metabolic intermediate biosynthesis; chorismate biosynthesis; chorismate from D-erythrose 4-phosphate and phosphoenolpyruvate: step 5/7.</text>
</comment>
<comment type="cofactor">
    <cofactor evidence="7">
        <name>Mg(2+)</name>
        <dbReference type="ChEBI" id="CHEBI:18420"/>
    </cofactor>
    <text evidence="7">Binds 1 Mg(2+) ion per subunit.</text>
</comment>
<dbReference type="GO" id="GO:0004765">
    <property type="term" value="F:shikimate kinase activity"/>
    <property type="evidence" value="ECO:0007669"/>
    <property type="project" value="UniProtKB-UniRule"/>
</dbReference>
<dbReference type="AlphaFoldDB" id="A0A1F7I0H2"/>
<feature type="binding site" evidence="7">
    <location>
        <position position="79"/>
    </location>
    <ligand>
        <name>substrate</name>
    </ligand>
</feature>
<feature type="binding site" evidence="7">
    <location>
        <position position="135"/>
    </location>
    <ligand>
        <name>substrate</name>
    </ligand>
</feature>
<sequence length="165" mass="18898">MKIILIGFMGSGKTVVAKKLASKLAVKCLEMDQEIIQMTGCRNMAEFFAKRGELLLREWEIRLAKEYSTLNDVIISTGGGVILNKINLDYLKQNNGTVIFLDTPFSVIVNRLKSDTTPRPLFKNRKQAEKLFNFRLPLYRQYADYIVNTDHKSVVQIVEIINKII</sequence>
<feature type="binding site" evidence="7">
    <location>
        <begin position="10"/>
        <end position="15"/>
    </location>
    <ligand>
        <name>ATP</name>
        <dbReference type="ChEBI" id="CHEBI:30616"/>
    </ligand>
</feature>
<keyword evidence="7" id="KW-0963">Cytoplasm</keyword>
<comment type="similarity">
    <text evidence="7">Belongs to the shikimate kinase family.</text>
</comment>
<feature type="binding site" evidence="7">
    <location>
        <position position="32"/>
    </location>
    <ligand>
        <name>substrate</name>
    </ligand>
</feature>
<dbReference type="GO" id="GO:0000287">
    <property type="term" value="F:magnesium ion binding"/>
    <property type="evidence" value="ECO:0007669"/>
    <property type="project" value="UniProtKB-UniRule"/>
</dbReference>
<evidence type="ECO:0000313" key="8">
    <source>
        <dbReference type="EMBL" id="OGK36880.1"/>
    </source>
</evidence>
<evidence type="ECO:0000256" key="5">
    <source>
        <dbReference type="ARBA" id="ARBA00022840"/>
    </source>
</evidence>